<dbReference type="AlphaFoldDB" id="A0AAD7JJF0"/>
<gene>
    <name evidence="5" type="ORF">B0H16DRAFT_1717354</name>
</gene>
<evidence type="ECO:0000256" key="2">
    <source>
        <dbReference type="PROSITE-ProRule" id="PRU00047"/>
    </source>
</evidence>
<feature type="domain" description="CCHC-type" evidence="4">
    <location>
        <begin position="118"/>
        <end position="132"/>
    </location>
</feature>
<evidence type="ECO:0000313" key="5">
    <source>
        <dbReference type="EMBL" id="KAJ7766124.1"/>
    </source>
</evidence>
<feature type="domain" description="CCHC-type" evidence="4">
    <location>
        <begin position="70"/>
        <end position="85"/>
    </location>
</feature>
<dbReference type="PANTHER" id="PTHR23002">
    <property type="entry name" value="ZINC FINGER CCHC DOMAIN CONTAINING PROTEIN"/>
    <property type="match status" value="1"/>
</dbReference>
<keyword evidence="2" id="KW-0863">Zinc-finger</keyword>
<keyword evidence="2" id="KW-0479">Metal-binding</keyword>
<dbReference type="Proteomes" id="UP001215598">
    <property type="component" value="Unassembled WGS sequence"/>
</dbReference>
<dbReference type="SMART" id="SM00343">
    <property type="entry name" value="ZnF_C2HC"/>
    <property type="match status" value="3"/>
</dbReference>
<reference evidence="5" key="1">
    <citation type="submission" date="2023-03" db="EMBL/GenBank/DDBJ databases">
        <title>Massive genome expansion in bonnet fungi (Mycena s.s.) driven by repeated elements and novel gene families across ecological guilds.</title>
        <authorList>
            <consortium name="Lawrence Berkeley National Laboratory"/>
            <person name="Harder C.B."/>
            <person name="Miyauchi S."/>
            <person name="Viragh M."/>
            <person name="Kuo A."/>
            <person name="Thoen E."/>
            <person name="Andreopoulos B."/>
            <person name="Lu D."/>
            <person name="Skrede I."/>
            <person name="Drula E."/>
            <person name="Henrissat B."/>
            <person name="Morin E."/>
            <person name="Kohler A."/>
            <person name="Barry K."/>
            <person name="LaButti K."/>
            <person name="Morin E."/>
            <person name="Salamov A."/>
            <person name="Lipzen A."/>
            <person name="Mereny Z."/>
            <person name="Hegedus B."/>
            <person name="Baldrian P."/>
            <person name="Stursova M."/>
            <person name="Weitz H."/>
            <person name="Taylor A."/>
            <person name="Grigoriev I.V."/>
            <person name="Nagy L.G."/>
            <person name="Martin F."/>
            <person name="Kauserud H."/>
        </authorList>
    </citation>
    <scope>NUCLEOTIDE SEQUENCE</scope>
    <source>
        <strain evidence="5">CBHHK182m</strain>
    </source>
</reference>
<dbReference type="GO" id="GO:0003676">
    <property type="term" value="F:nucleic acid binding"/>
    <property type="evidence" value="ECO:0007669"/>
    <property type="project" value="InterPro"/>
</dbReference>
<proteinExistence type="predicted"/>
<dbReference type="InterPro" id="IPR036875">
    <property type="entry name" value="Znf_CCHC_sf"/>
</dbReference>
<evidence type="ECO:0000256" key="1">
    <source>
        <dbReference type="ARBA" id="ARBA00022664"/>
    </source>
</evidence>
<dbReference type="InterPro" id="IPR001878">
    <property type="entry name" value="Znf_CCHC"/>
</dbReference>
<evidence type="ECO:0000313" key="6">
    <source>
        <dbReference type="Proteomes" id="UP001215598"/>
    </source>
</evidence>
<keyword evidence="2" id="KW-0862">Zinc</keyword>
<name>A0AAD7JJF0_9AGAR</name>
<feature type="region of interest" description="Disordered" evidence="3">
    <location>
        <begin position="154"/>
        <end position="192"/>
    </location>
</feature>
<dbReference type="Pfam" id="PF00098">
    <property type="entry name" value="zf-CCHC"/>
    <property type="match status" value="2"/>
</dbReference>
<dbReference type="Gene3D" id="4.10.60.10">
    <property type="entry name" value="Zinc finger, CCHC-type"/>
    <property type="match status" value="2"/>
</dbReference>
<dbReference type="SUPFAM" id="SSF57756">
    <property type="entry name" value="Retrovirus zinc finger-like domains"/>
    <property type="match status" value="2"/>
</dbReference>
<dbReference type="GO" id="GO:0008270">
    <property type="term" value="F:zinc ion binding"/>
    <property type="evidence" value="ECO:0007669"/>
    <property type="project" value="UniProtKB-KW"/>
</dbReference>
<dbReference type="InterPro" id="IPR051714">
    <property type="entry name" value="Znf_CCHC_NABP"/>
</dbReference>
<organism evidence="5 6">
    <name type="scientific">Mycena metata</name>
    <dbReference type="NCBI Taxonomy" id="1033252"/>
    <lineage>
        <taxon>Eukaryota</taxon>
        <taxon>Fungi</taxon>
        <taxon>Dikarya</taxon>
        <taxon>Basidiomycota</taxon>
        <taxon>Agaricomycotina</taxon>
        <taxon>Agaricomycetes</taxon>
        <taxon>Agaricomycetidae</taxon>
        <taxon>Agaricales</taxon>
        <taxon>Marasmiineae</taxon>
        <taxon>Mycenaceae</taxon>
        <taxon>Mycena</taxon>
    </lineage>
</organism>
<feature type="domain" description="CCHC-type" evidence="4">
    <location>
        <begin position="97"/>
        <end position="113"/>
    </location>
</feature>
<accession>A0AAD7JJF0</accession>
<evidence type="ECO:0000256" key="3">
    <source>
        <dbReference type="SAM" id="MobiDB-lite"/>
    </source>
</evidence>
<protein>
    <recommendedName>
        <fullName evidence="4">CCHC-type domain-containing protein</fullName>
    </recommendedName>
</protein>
<dbReference type="GO" id="GO:0006397">
    <property type="term" value="P:mRNA processing"/>
    <property type="evidence" value="ECO:0007669"/>
    <property type="project" value="UniProtKB-KW"/>
</dbReference>
<keyword evidence="1" id="KW-0507">mRNA processing</keyword>
<dbReference type="EMBL" id="JARKIB010000024">
    <property type="protein sequence ID" value="KAJ7766124.1"/>
    <property type="molecule type" value="Genomic_DNA"/>
</dbReference>
<evidence type="ECO:0000259" key="4">
    <source>
        <dbReference type="PROSITE" id="PS50158"/>
    </source>
</evidence>
<sequence>MFSILRLRPAAIACRGARIQACRLNPFVLRSLSTTTRLREEVAVATHTRPLSLLQLEGHRTDQCREPLVCIACGTEGHWQKSCPNPDPTRVAAVIVKCFRCGEAGHKIEDCAQPPPNCYYCGADDHNLRQCPTRKTEIAARQTVAREAMEAAREAKAASHEARLAERAAAKQAAKQEAKEARAAEKAAKDAA</sequence>
<dbReference type="PROSITE" id="PS50158">
    <property type="entry name" value="ZF_CCHC"/>
    <property type="match status" value="3"/>
</dbReference>
<keyword evidence="6" id="KW-1185">Reference proteome</keyword>
<comment type="caution">
    <text evidence="5">The sequence shown here is derived from an EMBL/GenBank/DDBJ whole genome shotgun (WGS) entry which is preliminary data.</text>
</comment>